<feature type="compositionally biased region" description="Low complexity" evidence="2">
    <location>
        <begin position="140"/>
        <end position="155"/>
    </location>
</feature>
<evidence type="ECO:0000256" key="1">
    <source>
        <dbReference type="SAM" id="Coils"/>
    </source>
</evidence>
<evidence type="ECO:0000313" key="4">
    <source>
        <dbReference type="Proteomes" id="UP000799753"/>
    </source>
</evidence>
<dbReference type="AlphaFoldDB" id="A0A6A6S7T6"/>
<sequence length="349" mass="37844">MEKGPRARTHQHASPSHIPGPLESQLAALMSKIVFIEQSNAVVSVTPEDYNKLTTRVKRLKSEKTGLQKRYEEIWALRDSDAQNNVRIRDMLAKTRRDLAAMTKLRDDDLANLQAVRSKLSEATRQSDKAGGGGGGSGNGSNTPTLTPTTTTSNGRQSPSRGRPGSMFMERRNTTDLFAAAQAAALQQRALELEKRNADLVTQIEALKGGEGGGGGGGGGGGANLEALNSLVAHQAWKEEVEKLEHTIKSRDAEISRLRNSAPVITAAPTPAPRAAPQALAGNGPAAVDFQRVEMLHEEHAMYRERMGGKLQALRSEKEALQRELNRREDDCHGLEVRVQSLQRRVGGL</sequence>
<feature type="coiled-coil region" evidence="1">
    <location>
        <begin position="304"/>
        <end position="345"/>
    </location>
</feature>
<accession>A0A6A6S7T6</accession>
<protein>
    <submittedName>
        <fullName evidence="3">Uncharacterized protein</fullName>
    </submittedName>
</protein>
<feature type="coiled-coil region" evidence="1">
    <location>
        <begin position="234"/>
        <end position="261"/>
    </location>
</feature>
<name>A0A6A6S7T6_9PLEO</name>
<dbReference type="EMBL" id="MU006780">
    <property type="protein sequence ID" value="KAF2643061.1"/>
    <property type="molecule type" value="Genomic_DNA"/>
</dbReference>
<gene>
    <name evidence="3" type="ORF">P280DRAFT_394303</name>
</gene>
<feature type="region of interest" description="Disordered" evidence="2">
    <location>
        <begin position="119"/>
        <end position="168"/>
    </location>
</feature>
<reference evidence="3" key="1">
    <citation type="journal article" date="2020" name="Stud. Mycol.">
        <title>101 Dothideomycetes genomes: a test case for predicting lifestyles and emergence of pathogens.</title>
        <authorList>
            <person name="Haridas S."/>
            <person name="Albert R."/>
            <person name="Binder M."/>
            <person name="Bloem J."/>
            <person name="Labutti K."/>
            <person name="Salamov A."/>
            <person name="Andreopoulos B."/>
            <person name="Baker S."/>
            <person name="Barry K."/>
            <person name="Bills G."/>
            <person name="Bluhm B."/>
            <person name="Cannon C."/>
            <person name="Castanera R."/>
            <person name="Culley D."/>
            <person name="Daum C."/>
            <person name="Ezra D."/>
            <person name="Gonzalez J."/>
            <person name="Henrissat B."/>
            <person name="Kuo A."/>
            <person name="Liang C."/>
            <person name="Lipzen A."/>
            <person name="Lutzoni F."/>
            <person name="Magnuson J."/>
            <person name="Mondo S."/>
            <person name="Nolan M."/>
            <person name="Ohm R."/>
            <person name="Pangilinan J."/>
            <person name="Park H.-J."/>
            <person name="Ramirez L."/>
            <person name="Alfaro M."/>
            <person name="Sun H."/>
            <person name="Tritt A."/>
            <person name="Yoshinaga Y."/>
            <person name="Zwiers L.-H."/>
            <person name="Turgeon B."/>
            <person name="Goodwin S."/>
            <person name="Spatafora J."/>
            <person name="Crous P."/>
            <person name="Grigoriev I."/>
        </authorList>
    </citation>
    <scope>NUCLEOTIDE SEQUENCE</scope>
    <source>
        <strain evidence="3">CBS 473.64</strain>
    </source>
</reference>
<dbReference type="OrthoDB" id="4186885at2759"/>
<keyword evidence="4" id="KW-1185">Reference proteome</keyword>
<feature type="compositionally biased region" description="Basic and acidic residues" evidence="2">
    <location>
        <begin position="119"/>
        <end position="128"/>
    </location>
</feature>
<dbReference type="Proteomes" id="UP000799753">
    <property type="component" value="Unassembled WGS sequence"/>
</dbReference>
<keyword evidence="1" id="KW-0175">Coiled coil</keyword>
<organism evidence="3 4">
    <name type="scientific">Massarina eburnea CBS 473.64</name>
    <dbReference type="NCBI Taxonomy" id="1395130"/>
    <lineage>
        <taxon>Eukaryota</taxon>
        <taxon>Fungi</taxon>
        <taxon>Dikarya</taxon>
        <taxon>Ascomycota</taxon>
        <taxon>Pezizomycotina</taxon>
        <taxon>Dothideomycetes</taxon>
        <taxon>Pleosporomycetidae</taxon>
        <taxon>Pleosporales</taxon>
        <taxon>Massarineae</taxon>
        <taxon>Massarinaceae</taxon>
        <taxon>Massarina</taxon>
    </lineage>
</organism>
<feature type="region of interest" description="Disordered" evidence="2">
    <location>
        <begin position="1"/>
        <end position="21"/>
    </location>
</feature>
<evidence type="ECO:0000313" key="3">
    <source>
        <dbReference type="EMBL" id="KAF2643061.1"/>
    </source>
</evidence>
<proteinExistence type="predicted"/>
<evidence type="ECO:0000256" key="2">
    <source>
        <dbReference type="SAM" id="MobiDB-lite"/>
    </source>
</evidence>
<feature type="compositionally biased region" description="Basic residues" evidence="2">
    <location>
        <begin position="1"/>
        <end position="11"/>
    </location>
</feature>
<feature type="compositionally biased region" description="Gly residues" evidence="2">
    <location>
        <begin position="130"/>
        <end position="139"/>
    </location>
</feature>